<organism evidence="2 3">
    <name type="scientific">Ramlibacter montanisoli</name>
    <dbReference type="NCBI Taxonomy" id="2732512"/>
    <lineage>
        <taxon>Bacteria</taxon>
        <taxon>Pseudomonadati</taxon>
        <taxon>Pseudomonadota</taxon>
        <taxon>Betaproteobacteria</taxon>
        <taxon>Burkholderiales</taxon>
        <taxon>Comamonadaceae</taxon>
        <taxon>Ramlibacter</taxon>
    </lineage>
</organism>
<name>A0A849KE51_9BURK</name>
<evidence type="ECO:0000259" key="1">
    <source>
        <dbReference type="Pfam" id="PF21074"/>
    </source>
</evidence>
<sequence>MRQQIELLPADSYWHSLAKLALSDDLNDLQRSIALEALGHGDGNAGEVLDRWEHGNRQALDRAQRLLVELQETPGSDLAMLSVALRSCATWSEAAQRHRCSPPPSSAPSWPAPSGGRCCCWC</sequence>
<evidence type="ECO:0000313" key="2">
    <source>
        <dbReference type="EMBL" id="NNU44814.1"/>
    </source>
</evidence>
<dbReference type="GO" id="GO:0004352">
    <property type="term" value="F:glutamate dehydrogenase (NAD+) activity"/>
    <property type="evidence" value="ECO:0007669"/>
    <property type="project" value="InterPro"/>
</dbReference>
<evidence type="ECO:0000313" key="3">
    <source>
        <dbReference type="Proteomes" id="UP000552954"/>
    </source>
</evidence>
<reference evidence="2 3" key="1">
    <citation type="submission" date="2020-05" db="EMBL/GenBank/DDBJ databases">
        <authorList>
            <person name="Khan S.A."/>
            <person name="Jeon C.O."/>
            <person name="Chun B.H."/>
        </authorList>
    </citation>
    <scope>NUCLEOTIDE SEQUENCE [LARGE SCALE GENOMIC DNA]</scope>
    <source>
        <strain evidence="2 3">B156</strain>
    </source>
</reference>
<comment type="caution">
    <text evidence="2">The sequence shown here is derived from an EMBL/GenBank/DDBJ whole genome shotgun (WGS) entry which is preliminary data.</text>
</comment>
<accession>A0A849KE51</accession>
<dbReference type="GO" id="GO:0006538">
    <property type="term" value="P:L-glutamate catabolic process"/>
    <property type="evidence" value="ECO:0007669"/>
    <property type="project" value="InterPro"/>
</dbReference>
<dbReference type="Pfam" id="PF21074">
    <property type="entry name" value="GDH_C"/>
    <property type="match status" value="1"/>
</dbReference>
<dbReference type="InterPro" id="IPR048381">
    <property type="entry name" value="GDH_C"/>
</dbReference>
<dbReference type="GO" id="GO:0004069">
    <property type="term" value="F:L-aspartate:2-oxoglutarate aminotransferase activity"/>
    <property type="evidence" value="ECO:0007669"/>
    <property type="project" value="InterPro"/>
</dbReference>
<dbReference type="AlphaFoldDB" id="A0A849KE51"/>
<dbReference type="PANTHER" id="PTHR43403">
    <property type="entry name" value="NAD-SPECIFIC GLUTAMATE DEHYDROGENASE"/>
    <property type="match status" value="1"/>
</dbReference>
<proteinExistence type="predicted"/>
<gene>
    <name evidence="2" type="ORF">HK415_19110</name>
</gene>
<keyword evidence="3" id="KW-1185">Reference proteome</keyword>
<protein>
    <recommendedName>
        <fullName evidence="1">NAD-specific glutamate dehydrogenase C-terminal domain-containing protein</fullName>
    </recommendedName>
</protein>
<feature type="domain" description="NAD-specific glutamate dehydrogenase C-terminal" evidence="1">
    <location>
        <begin position="1"/>
        <end position="87"/>
    </location>
</feature>
<dbReference type="EMBL" id="JABFCS010000001">
    <property type="protein sequence ID" value="NNU44814.1"/>
    <property type="molecule type" value="Genomic_DNA"/>
</dbReference>
<dbReference type="PANTHER" id="PTHR43403:SF1">
    <property type="entry name" value="NAD-SPECIFIC GLUTAMATE DEHYDROGENASE"/>
    <property type="match status" value="1"/>
</dbReference>
<reference evidence="2 3" key="2">
    <citation type="submission" date="2020-06" db="EMBL/GenBank/DDBJ databases">
        <title>Ramlibacter rhizophilus sp. nov., isolated from rhizosphere soil of national flower Mugunghwa from South Korea.</title>
        <authorList>
            <person name="Zheng-Fei Y."/>
            <person name="Huan T."/>
        </authorList>
    </citation>
    <scope>NUCLEOTIDE SEQUENCE [LARGE SCALE GENOMIC DNA]</scope>
    <source>
        <strain evidence="2 3">B156</strain>
    </source>
</reference>
<dbReference type="Proteomes" id="UP000552954">
    <property type="component" value="Unassembled WGS sequence"/>
</dbReference>
<dbReference type="InterPro" id="IPR007780">
    <property type="entry name" value="NAD_Glu_DH_bac"/>
</dbReference>